<dbReference type="Gene3D" id="3.90.1150.30">
    <property type="match status" value="1"/>
</dbReference>
<reference evidence="1 2" key="1">
    <citation type="submission" date="2019-06" db="EMBL/GenBank/DDBJ databases">
        <title>Draft genome sequence of Miniimonas arenae KCTC 19750T isolated from sea sand.</title>
        <authorList>
            <person name="Park S.-J."/>
        </authorList>
    </citation>
    <scope>NUCLEOTIDE SEQUENCE [LARGE SCALE GENOMIC DNA]</scope>
    <source>
        <strain evidence="1 2">KCTC 19750</strain>
    </source>
</reference>
<dbReference type="Proteomes" id="UP000313849">
    <property type="component" value="Unassembled WGS sequence"/>
</dbReference>
<comment type="caution">
    <text evidence="1">The sequence shown here is derived from an EMBL/GenBank/DDBJ whole genome shotgun (WGS) entry which is preliminary data.</text>
</comment>
<dbReference type="RefSeq" id="WP_108718097.1">
    <property type="nucleotide sequence ID" value="NZ_VENP01000062.1"/>
</dbReference>
<dbReference type="EMBL" id="VENP01000062">
    <property type="protein sequence ID" value="TNU73149.1"/>
    <property type="molecule type" value="Genomic_DNA"/>
</dbReference>
<dbReference type="InterPro" id="IPR038056">
    <property type="entry name" value="YjbR-like_sf"/>
</dbReference>
<organism evidence="1 2">
    <name type="scientific">Miniimonas arenae</name>
    <dbReference type="NCBI Taxonomy" id="676201"/>
    <lineage>
        <taxon>Bacteria</taxon>
        <taxon>Bacillati</taxon>
        <taxon>Actinomycetota</taxon>
        <taxon>Actinomycetes</taxon>
        <taxon>Micrococcales</taxon>
        <taxon>Beutenbergiaceae</taxon>
        <taxon>Miniimonas</taxon>
    </lineage>
</organism>
<name>A0A5C5B9F2_9MICO</name>
<gene>
    <name evidence="1" type="ORF">FH969_12995</name>
</gene>
<protein>
    <submittedName>
        <fullName evidence="1">MmcQ/YjbR family DNA-binding protein</fullName>
    </submittedName>
</protein>
<sequence length="153" mass="16602">MPHPRMYDDSDPVLVGLRRVALAFPEAIEVETHGRPSFRTRTVFAYLGGGVRGEPAGPRRDHALMVHLPPEETRALADDPRAFEPAYLGPSGWTGVDLDLPDAGGSFTSWHEVAELLDSSYRTTASRTLVGELDARIARGEDPVTTAPLGAVR</sequence>
<dbReference type="InterPro" id="IPR058532">
    <property type="entry name" value="YjbR/MT2646/Rv2570-like"/>
</dbReference>
<dbReference type="SUPFAM" id="SSF142906">
    <property type="entry name" value="YjbR-like"/>
    <property type="match status" value="1"/>
</dbReference>
<accession>A0A5C5B9F2</accession>
<dbReference type="AlphaFoldDB" id="A0A5C5B9F2"/>
<dbReference type="Pfam" id="PF04237">
    <property type="entry name" value="YjbR"/>
    <property type="match status" value="1"/>
</dbReference>
<evidence type="ECO:0000313" key="2">
    <source>
        <dbReference type="Proteomes" id="UP000313849"/>
    </source>
</evidence>
<dbReference type="OrthoDB" id="8479417at2"/>
<dbReference type="GO" id="GO:0003677">
    <property type="term" value="F:DNA binding"/>
    <property type="evidence" value="ECO:0007669"/>
    <property type="project" value="UniProtKB-KW"/>
</dbReference>
<keyword evidence="1" id="KW-0238">DNA-binding</keyword>
<proteinExistence type="predicted"/>
<evidence type="ECO:0000313" key="1">
    <source>
        <dbReference type="EMBL" id="TNU73149.1"/>
    </source>
</evidence>
<keyword evidence="2" id="KW-1185">Reference proteome</keyword>